<feature type="signal peptide" evidence="2">
    <location>
        <begin position="1"/>
        <end position="22"/>
    </location>
</feature>
<organism evidence="3 4">
    <name type="scientific">Sphingomonas aerophila</name>
    <dbReference type="NCBI Taxonomy" id="1344948"/>
    <lineage>
        <taxon>Bacteria</taxon>
        <taxon>Pseudomonadati</taxon>
        <taxon>Pseudomonadota</taxon>
        <taxon>Alphaproteobacteria</taxon>
        <taxon>Sphingomonadales</taxon>
        <taxon>Sphingomonadaceae</taxon>
        <taxon>Sphingomonas</taxon>
    </lineage>
</organism>
<accession>A0A7W9BFD4</accession>
<evidence type="ECO:0000313" key="3">
    <source>
        <dbReference type="EMBL" id="MBB5716161.1"/>
    </source>
</evidence>
<keyword evidence="2" id="KW-0732">Signal</keyword>
<dbReference type="RefSeq" id="WP_246348637.1">
    <property type="nucleotide sequence ID" value="NZ_JACIJK010000009.1"/>
</dbReference>
<proteinExistence type="predicted"/>
<comment type="caution">
    <text evidence="3">The sequence shown here is derived from an EMBL/GenBank/DDBJ whole genome shotgun (WGS) entry which is preliminary data.</text>
</comment>
<evidence type="ECO:0000313" key="4">
    <source>
        <dbReference type="Proteomes" id="UP000546200"/>
    </source>
</evidence>
<reference evidence="3 4" key="1">
    <citation type="submission" date="2020-08" db="EMBL/GenBank/DDBJ databases">
        <title>Genomic Encyclopedia of Type Strains, Phase IV (KMG-IV): sequencing the most valuable type-strain genomes for metagenomic binning, comparative biology and taxonomic classification.</title>
        <authorList>
            <person name="Goeker M."/>
        </authorList>
    </citation>
    <scope>NUCLEOTIDE SEQUENCE [LARGE SCALE GENOMIC DNA]</scope>
    <source>
        <strain evidence="3 4">DSM 100044</strain>
    </source>
</reference>
<dbReference type="EMBL" id="JACIJK010000009">
    <property type="protein sequence ID" value="MBB5716161.1"/>
    <property type="molecule type" value="Genomic_DNA"/>
</dbReference>
<dbReference type="Gene3D" id="3.10.450.160">
    <property type="entry name" value="inner membrane protein cigr"/>
    <property type="match status" value="1"/>
</dbReference>
<feature type="region of interest" description="Disordered" evidence="1">
    <location>
        <begin position="27"/>
        <end position="243"/>
    </location>
</feature>
<feature type="compositionally biased region" description="Basic and acidic residues" evidence="1">
    <location>
        <begin position="100"/>
        <end position="125"/>
    </location>
</feature>
<feature type="compositionally biased region" description="Basic and acidic residues" evidence="1">
    <location>
        <begin position="218"/>
        <end position="243"/>
    </location>
</feature>
<protein>
    <recommendedName>
        <fullName evidence="5">Nickel/cobalt transporter regulator</fullName>
    </recommendedName>
</protein>
<dbReference type="InterPro" id="IPR024572">
    <property type="entry name" value="RcnB"/>
</dbReference>
<dbReference type="Pfam" id="PF11776">
    <property type="entry name" value="RcnB"/>
    <property type="match status" value="1"/>
</dbReference>
<evidence type="ECO:0000256" key="2">
    <source>
        <dbReference type="SAM" id="SignalP"/>
    </source>
</evidence>
<feature type="chain" id="PRO_5031384233" description="Nickel/cobalt transporter regulator" evidence="2">
    <location>
        <begin position="23"/>
        <end position="356"/>
    </location>
</feature>
<gene>
    <name evidence="3" type="ORF">FHS94_003021</name>
</gene>
<sequence length="356" mass="41572">MQKALLALLVTAGAWLPGVASAQDAPERWRGGARGQAQAAPRFNGAGANGNYQRGNWQGRQEARAPAERPAPPQPQVQPQRQPDGQDRPFVRGGGGQRTDWNRDAGQRPDWNRAERGGWGGDRRPGAPGNDARPAEAQRPVFQRPDGQRDWRNGNRQQFNGQRPDGQRFDGQRFNGQRPDGQRFDGQRFNGERFNGQRFNGQRPDGQRFGGQGFNGQRDWRGGDRNRPSAGWQRDRADWNDQGRNDRRFSDRANWNRGWRDDNRYDWNRYRFSNRNAFHLPRYYAPSNWDYGYRRYGVGVRLNTILFSQNYWIDDPWDYRLPEAYDPYRWVRYYNDALLVDVRYGEVVDVVYDIFW</sequence>
<evidence type="ECO:0008006" key="5">
    <source>
        <dbReference type="Google" id="ProtNLM"/>
    </source>
</evidence>
<dbReference type="AlphaFoldDB" id="A0A7W9BFD4"/>
<keyword evidence="4" id="KW-1185">Reference proteome</keyword>
<dbReference type="Proteomes" id="UP000546200">
    <property type="component" value="Unassembled WGS sequence"/>
</dbReference>
<evidence type="ECO:0000256" key="1">
    <source>
        <dbReference type="SAM" id="MobiDB-lite"/>
    </source>
</evidence>
<name>A0A7W9BFD4_9SPHN</name>